<gene>
    <name evidence="2" type="ORF">BSCA_0788</name>
</gene>
<evidence type="ECO:0000313" key="3">
    <source>
        <dbReference type="Proteomes" id="UP000029033"/>
    </source>
</evidence>
<organism evidence="2 3">
    <name type="scientific">Bifidobacterium scardovii</name>
    <dbReference type="NCBI Taxonomy" id="158787"/>
    <lineage>
        <taxon>Bacteria</taxon>
        <taxon>Bacillati</taxon>
        <taxon>Actinomycetota</taxon>
        <taxon>Actinomycetes</taxon>
        <taxon>Bifidobacteriales</taxon>
        <taxon>Bifidobacteriaceae</taxon>
        <taxon>Bifidobacterium</taxon>
    </lineage>
</organism>
<keyword evidence="3" id="KW-1185">Reference proteome</keyword>
<reference evidence="2 3" key="1">
    <citation type="submission" date="2014-03" db="EMBL/GenBank/DDBJ databases">
        <title>Genomics of Bifidobacteria.</title>
        <authorList>
            <person name="Ventura M."/>
            <person name="Milani C."/>
            <person name="Lugli G.A."/>
        </authorList>
    </citation>
    <scope>NUCLEOTIDE SEQUENCE [LARGE SCALE GENOMIC DNA]</scope>
    <source>
        <strain evidence="2 3">LMG 21589</strain>
    </source>
</reference>
<name>A0A087DGT4_9BIFI</name>
<evidence type="ECO:0000313" key="2">
    <source>
        <dbReference type="EMBL" id="KFI94734.1"/>
    </source>
</evidence>
<dbReference type="AlphaFoldDB" id="A0A087DGT4"/>
<dbReference type="STRING" id="158787.BSCA_0788"/>
<sequence length="100" mass="10689">MVEGSVFEHAVDDVAASSGEADDGGVAEHESGYAFAPKLRMSVGRHDMRDLLIAQQVRRIDELEHEVDRLRREYAGRVAGCDSINGGAVYGGETGVEAVA</sequence>
<comment type="caution">
    <text evidence="2">The sequence shown here is derived from an EMBL/GenBank/DDBJ whole genome shotgun (WGS) entry which is preliminary data.</text>
</comment>
<proteinExistence type="predicted"/>
<evidence type="ECO:0000256" key="1">
    <source>
        <dbReference type="SAM" id="MobiDB-lite"/>
    </source>
</evidence>
<accession>A0A087DGT4</accession>
<dbReference type="EMBL" id="JGZO01000006">
    <property type="protein sequence ID" value="KFI94734.1"/>
    <property type="molecule type" value="Genomic_DNA"/>
</dbReference>
<dbReference type="Proteomes" id="UP000029033">
    <property type="component" value="Unassembled WGS sequence"/>
</dbReference>
<feature type="region of interest" description="Disordered" evidence="1">
    <location>
        <begin position="1"/>
        <end position="29"/>
    </location>
</feature>
<protein>
    <submittedName>
        <fullName evidence="2">Uncharacterized protein</fullName>
    </submittedName>
</protein>